<dbReference type="PANTHER" id="PTHR32440:SF11">
    <property type="entry name" value="METALLOPHOSPHOESTERASE DOMAIN-CONTAINING PROTEIN"/>
    <property type="match status" value="1"/>
</dbReference>
<dbReference type="FunFam" id="3.60.21.10:FF:000172">
    <property type="entry name" value="Predicted protein"/>
    <property type="match status" value="1"/>
</dbReference>
<keyword evidence="7" id="KW-1185">Reference proteome</keyword>
<dbReference type="STRING" id="4081.A0A3Q7G2A6"/>
<reference evidence="6" key="1">
    <citation type="journal article" date="2012" name="Nature">
        <title>The tomato genome sequence provides insights into fleshy fruit evolution.</title>
        <authorList>
            <consortium name="Tomato Genome Consortium"/>
        </authorList>
    </citation>
    <scope>NUCLEOTIDE SEQUENCE [LARGE SCALE GENOMIC DNA]</scope>
    <source>
        <strain evidence="6">cv. Heinz 1706</strain>
    </source>
</reference>
<keyword evidence="1" id="KW-0112">Calmodulin-binding</keyword>
<reference evidence="6" key="2">
    <citation type="submission" date="2019-01" db="UniProtKB">
        <authorList>
            <consortium name="EnsemblPlants"/>
        </authorList>
    </citation>
    <scope>IDENTIFICATION</scope>
    <source>
        <strain evidence="6">cv. Heinz 1706</strain>
    </source>
</reference>
<dbReference type="PANTHER" id="PTHR32440">
    <property type="entry name" value="PHOSPHATASE DCR2-RELATED-RELATED"/>
    <property type="match status" value="1"/>
</dbReference>
<dbReference type="SUPFAM" id="SSF56300">
    <property type="entry name" value="Metallo-dependent phosphatases"/>
    <property type="match status" value="1"/>
</dbReference>
<dbReference type="Pfam" id="PF00612">
    <property type="entry name" value="IQ"/>
    <property type="match status" value="2"/>
</dbReference>
<sequence length="770" mass="87894">MMMSTVCLISLILRLILTVHSHTSPLDEREMRRKISLHMLPQSPENSTTLHLRPSGSSFKIALFADLHFGENAWTDWGPRQDVNSIKVMSTVLDEEKPDFVVYLGDVITANNIPIQNASLYWNQAISPTRERGIPWASVFGNHDDMPFEWPMDWFSSTGIPPFCCPMNASYPSESEGGMGCSFKGTTRLELMTNELEMNKKSYSKFGPKDLWPSVSNYVLKLSSTDDPESVIAYMYFLDSGGGSYPEVISNAQAEWFSRTSQEINPNSRVPEIIFWHIPSQAYKTVAPRFYAHRKCIGSMFVEEVASQEAELGMMKLLEVRSSVKAVFVGHNHGLDWCCPYKNLWLCYARHTGYGGYGNWPRGARILEITQQPFSLKSWIHMEDGHKPKRWKWFLGRFKFKQCPPAIEAPQQTLTEVTEQQKKHAVAVALATATAAEAAVAAANAAAEVVRLTIAPYELERKRRNAAIRIQTAYRAHLARKALSALKGLVKLQAVIRGELVRRRLVSKLKFMLPFQMSKPKVYHIRVPTVEEYYESIEKKLDDSLKESVKSNEIKLKCNSQRTWDFSLASKEEIDSLFLRRQEAFAKRERMMKYSFSHRERRNDHVMQDPSIIKENRRGSRLDQWAEIEAQRKAELFEQLRSFANSSSPLVGMNQMRQARKLDVTEDLNSPSSLPRRSFSHVKQKSIGDDSSLPSSPMFPTYMAATESAKAKTRSMSTPKQRLILNETYSVQHSPYMLNHTSWTSYNGEVKKSTKKSEISQKTAINIKGF</sequence>
<dbReference type="InterPro" id="IPR029052">
    <property type="entry name" value="Metallo-depent_PP-like"/>
</dbReference>
<evidence type="ECO:0000313" key="6">
    <source>
        <dbReference type="EnsemblPlants" id="Solyc04g016480.3.1"/>
    </source>
</evidence>
<feature type="domain" description="Calcineurin-like phosphoesterase" evidence="4">
    <location>
        <begin position="59"/>
        <end position="333"/>
    </location>
</feature>
<dbReference type="OMA" id="DIEDRRW"/>
<dbReference type="CDD" id="cd07383">
    <property type="entry name" value="MPP_Dcr2"/>
    <property type="match status" value="1"/>
</dbReference>
<dbReference type="CDD" id="cd23767">
    <property type="entry name" value="IQCD"/>
    <property type="match status" value="1"/>
</dbReference>
<dbReference type="PROSITE" id="PS50096">
    <property type="entry name" value="IQ"/>
    <property type="match status" value="2"/>
</dbReference>
<evidence type="ECO:0000259" key="4">
    <source>
        <dbReference type="Pfam" id="PF00149"/>
    </source>
</evidence>
<organism evidence="6">
    <name type="scientific">Solanum lycopersicum</name>
    <name type="common">Tomato</name>
    <name type="synonym">Lycopersicon esculentum</name>
    <dbReference type="NCBI Taxonomy" id="4081"/>
    <lineage>
        <taxon>Eukaryota</taxon>
        <taxon>Viridiplantae</taxon>
        <taxon>Streptophyta</taxon>
        <taxon>Embryophyta</taxon>
        <taxon>Tracheophyta</taxon>
        <taxon>Spermatophyta</taxon>
        <taxon>Magnoliopsida</taxon>
        <taxon>eudicotyledons</taxon>
        <taxon>Gunneridae</taxon>
        <taxon>Pentapetalae</taxon>
        <taxon>asterids</taxon>
        <taxon>lamiids</taxon>
        <taxon>Solanales</taxon>
        <taxon>Solanaceae</taxon>
        <taxon>Solanoideae</taxon>
        <taxon>Solaneae</taxon>
        <taxon>Solanum</taxon>
        <taxon>Solanum subgen. Lycopersicon</taxon>
    </lineage>
</organism>
<dbReference type="EnsemblPlants" id="Solyc04g016480.3.1">
    <property type="protein sequence ID" value="Solyc04g016480.3.1"/>
    <property type="gene ID" value="Solyc04g016480.3"/>
</dbReference>
<evidence type="ECO:0000256" key="3">
    <source>
        <dbReference type="SAM" id="SignalP"/>
    </source>
</evidence>
<protein>
    <recommendedName>
        <fullName evidence="8">Calcineurin-like phosphoesterase domain-containing protein</fullName>
    </recommendedName>
</protein>
<dbReference type="AlphaFoldDB" id="A0A3Q7G2A6"/>
<dbReference type="SMART" id="SM00015">
    <property type="entry name" value="IQ"/>
    <property type="match status" value="2"/>
</dbReference>
<feature type="chain" id="PRO_5018687018" description="Calcineurin-like phosphoesterase domain-containing protein" evidence="3">
    <location>
        <begin position="22"/>
        <end position="770"/>
    </location>
</feature>
<dbReference type="InterPro" id="IPR000048">
    <property type="entry name" value="IQ_motif_EF-hand-BS"/>
</dbReference>
<proteinExistence type="predicted"/>
<dbReference type="InterPro" id="IPR025064">
    <property type="entry name" value="DUF4005"/>
</dbReference>
<evidence type="ECO:0000256" key="1">
    <source>
        <dbReference type="ARBA" id="ARBA00022860"/>
    </source>
</evidence>
<dbReference type="GO" id="GO:0005516">
    <property type="term" value="F:calmodulin binding"/>
    <property type="evidence" value="ECO:0007669"/>
    <property type="project" value="UniProtKB-KW"/>
</dbReference>
<evidence type="ECO:0000313" key="7">
    <source>
        <dbReference type="Proteomes" id="UP000004994"/>
    </source>
</evidence>
<dbReference type="GO" id="GO:0016787">
    <property type="term" value="F:hydrolase activity"/>
    <property type="evidence" value="ECO:0007669"/>
    <property type="project" value="InterPro"/>
</dbReference>
<feature type="region of interest" description="Disordered" evidence="2">
    <location>
        <begin position="665"/>
        <end position="695"/>
    </location>
</feature>
<name>A0A3Q7G2A6_SOLLC</name>
<dbReference type="Gene3D" id="1.20.5.190">
    <property type="match status" value="1"/>
</dbReference>
<accession>A0A3Q7G2A6</accession>
<keyword evidence="3" id="KW-0732">Signal</keyword>
<dbReference type="Pfam" id="PF00149">
    <property type="entry name" value="Metallophos"/>
    <property type="match status" value="1"/>
</dbReference>
<dbReference type="Pfam" id="PF13178">
    <property type="entry name" value="DUF4005"/>
    <property type="match status" value="1"/>
</dbReference>
<dbReference type="Gene3D" id="3.60.21.10">
    <property type="match status" value="1"/>
</dbReference>
<dbReference type="Gramene" id="Solyc04g016480.3.1">
    <property type="protein sequence ID" value="Solyc04g016480.3.1"/>
    <property type="gene ID" value="Solyc04g016480.3"/>
</dbReference>
<evidence type="ECO:0000259" key="5">
    <source>
        <dbReference type="Pfam" id="PF13178"/>
    </source>
</evidence>
<evidence type="ECO:0008006" key="8">
    <source>
        <dbReference type="Google" id="ProtNLM"/>
    </source>
</evidence>
<dbReference type="InterPro" id="IPR004843">
    <property type="entry name" value="Calcineurin-like_PHP"/>
</dbReference>
<dbReference type="PaxDb" id="4081-Solyc04g016490.2.1"/>
<dbReference type="InParanoid" id="A0A3Q7G2A6"/>
<feature type="domain" description="DUF4005" evidence="5">
    <location>
        <begin position="669"/>
        <end position="747"/>
    </location>
</feature>
<feature type="signal peptide" evidence="3">
    <location>
        <begin position="1"/>
        <end position="21"/>
    </location>
</feature>
<evidence type="ECO:0000256" key="2">
    <source>
        <dbReference type="SAM" id="MobiDB-lite"/>
    </source>
</evidence>
<dbReference type="Proteomes" id="UP000004994">
    <property type="component" value="Chromosome 4"/>
</dbReference>